<dbReference type="PANTHER" id="PTHR40078:SF1">
    <property type="entry name" value="INTEGRAL MEMBRANE PROTEIN"/>
    <property type="match status" value="1"/>
</dbReference>
<feature type="transmembrane region" description="Helical" evidence="1">
    <location>
        <begin position="80"/>
        <end position="100"/>
    </location>
</feature>
<accession>J7IRW2</accession>
<name>J7IRW2_DESMD</name>
<dbReference type="KEGG" id="dmi:Desmer_2706"/>
<protein>
    <submittedName>
        <fullName evidence="2">Putative membrane protein</fullName>
    </submittedName>
</protein>
<sequence length="225" mass="24801">MIIMVQRIIRLFLGLFLFAVGIVLTINANLGLAPWDVFHQGIVYLTGITMGQASIGVGIILVIINAALGERVGWGSLGNMLFIGLFMDLIMLNYLIPIAADLVSGLIMMFLGMFIVGVASYFYIGAGLGSGPRDGLMIALTKKTNRSVRFIRNSIEISALIVGYLLGGFVGIGTLIMSVALGYIIQFIFKLFRFNVKQVQHRFIDDDVRFLRQKFLKTKPTNETV</sequence>
<keyword evidence="3" id="KW-1185">Reference proteome</keyword>
<feature type="transmembrane region" description="Helical" evidence="1">
    <location>
        <begin position="172"/>
        <end position="192"/>
    </location>
</feature>
<keyword evidence="1" id="KW-1133">Transmembrane helix</keyword>
<dbReference type="Pfam" id="PF19700">
    <property type="entry name" value="DUF6198"/>
    <property type="match status" value="1"/>
</dbReference>
<dbReference type="Proteomes" id="UP000005262">
    <property type="component" value="Chromosome"/>
</dbReference>
<dbReference type="HOGENOM" id="CLU_083843_0_1_9"/>
<dbReference type="AlphaFoldDB" id="J7IRW2"/>
<organism evidence="2 3">
    <name type="scientific">Desulfosporosinus meridiei (strain ATCC BAA-275 / DSM 13257 / KCTC 12902 / NCIMB 13706 / S10)</name>
    <dbReference type="NCBI Taxonomy" id="768704"/>
    <lineage>
        <taxon>Bacteria</taxon>
        <taxon>Bacillati</taxon>
        <taxon>Bacillota</taxon>
        <taxon>Clostridia</taxon>
        <taxon>Eubacteriales</taxon>
        <taxon>Desulfitobacteriaceae</taxon>
        <taxon>Desulfosporosinus</taxon>
    </lineage>
</organism>
<dbReference type="eggNOG" id="COG2364">
    <property type="taxonomic scope" value="Bacteria"/>
</dbReference>
<reference evidence="2 3" key="1">
    <citation type="journal article" date="2012" name="J. Bacteriol.">
        <title>Complete genome sequences of Desulfosporosinus orientis DSM765T, Desulfosporosinus youngiae DSM17734T, Desulfosporosinus meridiei DSM13257T, and Desulfosporosinus acidiphilus DSM22704T.</title>
        <authorList>
            <person name="Pester M."/>
            <person name="Brambilla E."/>
            <person name="Alazard D."/>
            <person name="Rattei T."/>
            <person name="Weinmaier T."/>
            <person name="Han J."/>
            <person name="Lucas S."/>
            <person name="Lapidus A."/>
            <person name="Cheng J.F."/>
            <person name="Goodwin L."/>
            <person name="Pitluck S."/>
            <person name="Peters L."/>
            <person name="Ovchinnikova G."/>
            <person name="Teshima H."/>
            <person name="Detter J.C."/>
            <person name="Han C.S."/>
            <person name="Tapia R."/>
            <person name="Land M.L."/>
            <person name="Hauser L."/>
            <person name="Kyrpides N.C."/>
            <person name="Ivanova N.N."/>
            <person name="Pagani I."/>
            <person name="Huntmann M."/>
            <person name="Wei C.L."/>
            <person name="Davenport K.W."/>
            <person name="Daligault H."/>
            <person name="Chain P.S."/>
            <person name="Chen A."/>
            <person name="Mavromatis K."/>
            <person name="Markowitz V."/>
            <person name="Szeto E."/>
            <person name="Mikhailova N."/>
            <person name="Pati A."/>
            <person name="Wagner M."/>
            <person name="Woyke T."/>
            <person name="Ollivier B."/>
            <person name="Klenk H.P."/>
            <person name="Spring S."/>
            <person name="Loy A."/>
        </authorList>
    </citation>
    <scope>NUCLEOTIDE SEQUENCE [LARGE SCALE GENOMIC DNA]</scope>
    <source>
        <strain evidence="3">ATCC BAA-275 / DSM 13257 / NCIMB 13706 / S10</strain>
    </source>
</reference>
<feature type="transmembrane region" description="Helical" evidence="1">
    <location>
        <begin position="106"/>
        <end position="129"/>
    </location>
</feature>
<feature type="transmembrane region" description="Helical" evidence="1">
    <location>
        <begin position="42"/>
        <end position="68"/>
    </location>
</feature>
<feature type="transmembrane region" description="Helical" evidence="1">
    <location>
        <begin position="12"/>
        <end position="30"/>
    </location>
</feature>
<evidence type="ECO:0000313" key="2">
    <source>
        <dbReference type="EMBL" id="AFQ44617.1"/>
    </source>
</evidence>
<keyword evidence="1" id="KW-0812">Transmembrane</keyword>
<dbReference type="PANTHER" id="PTHR40078">
    <property type="entry name" value="INTEGRAL MEMBRANE PROTEIN-RELATED"/>
    <property type="match status" value="1"/>
</dbReference>
<evidence type="ECO:0000256" key="1">
    <source>
        <dbReference type="SAM" id="Phobius"/>
    </source>
</evidence>
<keyword evidence="1" id="KW-0472">Membrane</keyword>
<dbReference type="InterPro" id="IPR038750">
    <property type="entry name" value="YczE/YyaS-like"/>
</dbReference>
<dbReference type="EMBL" id="CP003629">
    <property type="protein sequence ID" value="AFQ44617.1"/>
    <property type="molecule type" value="Genomic_DNA"/>
</dbReference>
<proteinExistence type="predicted"/>
<gene>
    <name evidence="2" type="ordered locus">Desmer_2706</name>
</gene>
<evidence type="ECO:0000313" key="3">
    <source>
        <dbReference type="Proteomes" id="UP000005262"/>
    </source>
</evidence>
<reference evidence="3" key="2">
    <citation type="submission" date="2012-08" db="EMBL/GenBank/DDBJ databases">
        <title>Finished genome of Desulfosporosinus meridiei DSM 13257.</title>
        <authorList>
            <person name="Huntemann M."/>
            <person name="Wei C.-L."/>
            <person name="Han J."/>
            <person name="Detter J.C."/>
            <person name="Han C."/>
            <person name="Davenport K."/>
            <person name="Daligault H."/>
            <person name="Erkkila T."/>
            <person name="Gu W."/>
            <person name="Munk A.C.C."/>
            <person name="Teshima H."/>
            <person name="Xu Y."/>
            <person name="Chain P."/>
            <person name="Tapia R."/>
            <person name="Chen A."/>
            <person name="Krypides N."/>
            <person name="Mavromatis K."/>
            <person name="Markowitz V."/>
            <person name="Szeto E."/>
            <person name="Ivanova N."/>
            <person name="Mikhailova N."/>
            <person name="Ovchinnikova G."/>
            <person name="Pagani I."/>
            <person name="Pati A."/>
            <person name="Goodwin L."/>
            <person name="Peters L."/>
            <person name="Pitluck S."/>
            <person name="Woyke T."/>
            <person name="Pester M."/>
            <person name="Spring S."/>
            <person name="Ollivier B."/>
            <person name="Rattei T."/>
            <person name="Klenk H.-P."/>
            <person name="Wagner M."/>
            <person name="Loy A."/>
        </authorList>
    </citation>
    <scope>NUCLEOTIDE SEQUENCE [LARGE SCALE GENOMIC DNA]</scope>
    <source>
        <strain evidence="3">ATCC BAA-275 / DSM 13257 / NCIMB 13706 / S10</strain>
    </source>
</reference>